<keyword evidence="1" id="KW-0472">Membrane</keyword>
<organism evidence="2 3">
    <name type="scientific">Pseudidiomarina salinarum</name>
    <dbReference type="NCBI Taxonomy" id="435908"/>
    <lineage>
        <taxon>Bacteria</taxon>
        <taxon>Pseudomonadati</taxon>
        <taxon>Pseudomonadota</taxon>
        <taxon>Gammaproteobacteria</taxon>
        <taxon>Alteromonadales</taxon>
        <taxon>Idiomarinaceae</taxon>
        <taxon>Pseudidiomarina</taxon>
    </lineage>
</organism>
<feature type="transmembrane region" description="Helical" evidence="1">
    <location>
        <begin position="84"/>
        <end position="102"/>
    </location>
</feature>
<sequence>MNTQPQLEQCRNCDTQLQGEYCHQCGQQNQLYLRSIFAVVGNLFGEIGHWDSRFYRTLNGLMLRPGFLSKEFVKGRHAAYVPPLRLYFFISLIAFLVLSLTIDYEALTPPAAAAQSAEAAMTDNAPPMLDVEFADARISLPFLTEEDEAKLKEKLAYLSQHPQVLVQKLVSLAPQIILLMMPFWALYLKIIYVFQRRYYLEHLTVALHTHAFLLLSLTILTIVSQAADWLTANTGIRVFDQIADWTENILLIWMATYMLFTQKLFYNQGWGRTLIKFALSALGYVGLLSLAFVAMVIIGVMTA</sequence>
<dbReference type="RefSeq" id="WP_034775824.1">
    <property type="nucleotide sequence ID" value="NZ_JPER01000004.1"/>
</dbReference>
<keyword evidence="3" id="KW-1185">Reference proteome</keyword>
<dbReference type="eggNOG" id="COG1566">
    <property type="taxonomic scope" value="Bacteria"/>
</dbReference>
<evidence type="ECO:0000313" key="2">
    <source>
        <dbReference type="EMBL" id="KFZ30568.1"/>
    </source>
</evidence>
<dbReference type="OrthoDB" id="9111327at2"/>
<keyword evidence="1" id="KW-1133">Transmembrane helix</keyword>
<feature type="transmembrane region" description="Helical" evidence="1">
    <location>
        <begin position="172"/>
        <end position="194"/>
    </location>
</feature>
<feature type="transmembrane region" description="Helical" evidence="1">
    <location>
        <begin position="277"/>
        <end position="301"/>
    </location>
</feature>
<evidence type="ECO:0000313" key="3">
    <source>
        <dbReference type="Proteomes" id="UP000054363"/>
    </source>
</evidence>
<accession>A0A094L731</accession>
<evidence type="ECO:0000256" key="1">
    <source>
        <dbReference type="SAM" id="Phobius"/>
    </source>
</evidence>
<dbReference type="AlphaFoldDB" id="A0A094L731"/>
<dbReference type="InterPro" id="IPR022134">
    <property type="entry name" value="DUF3667"/>
</dbReference>
<gene>
    <name evidence="2" type="ORF">IDSA_08510</name>
</gene>
<dbReference type="EMBL" id="JPER01000004">
    <property type="protein sequence ID" value="KFZ30568.1"/>
    <property type="molecule type" value="Genomic_DNA"/>
</dbReference>
<name>A0A094L731_9GAMM</name>
<comment type="caution">
    <text evidence="2">The sequence shown here is derived from an EMBL/GenBank/DDBJ whole genome shotgun (WGS) entry which is preliminary data.</text>
</comment>
<proteinExistence type="predicted"/>
<keyword evidence="1" id="KW-0812">Transmembrane</keyword>
<dbReference type="STRING" id="435908.IDSA_08510"/>
<protein>
    <submittedName>
        <fullName evidence="2">Membrane protein</fullName>
    </submittedName>
</protein>
<dbReference type="Proteomes" id="UP000054363">
    <property type="component" value="Unassembled WGS sequence"/>
</dbReference>
<feature type="transmembrane region" description="Helical" evidence="1">
    <location>
        <begin position="206"/>
        <end position="227"/>
    </location>
</feature>
<reference evidence="2 3" key="1">
    <citation type="submission" date="2014-06" db="EMBL/GenBank/DDBJ databases">
        <title>The draft genome sequence of Idiomarina salinarum ISL-52.</title>
        <authorList>
            <person name="Du J."/>
            <person name="Shao Z."/>
        </authorList>
    </citation>
    <scope>NUCLEOTIDE SEQUENCE [LARGE SCALE GENOMIC DNA]</scope>
    <source>
        <strain evidence="2 3">ISL-52</strain>
    </source>
</reference>
<feature type="transmembrane region" description="Helical" evidence="1">
    <location>
        <begin position="247"/>
        <end position="265"/>
    </location>
</feature>
<dbReference type="Pfam" id="PF12412">
    <property type="entry name" value="DUF3667"/>
    <property type="match status" value="1"/>
</dbReference>